<dbReference type="InterPro" id="IPR008928">
    <property type="entry name" value="6-hairpin_glycosidase_sf"/>
</dbReference>
<feature type="signal peptide" evidence="1">
    <location>
        <begin position="1"/>
        <end position="23"/>
    </location>
</feature>
<name>A0A4Y8L1Q5_9BACT</name>
<sequence length="486" mass="55035">MRKMKKLFVTIFSLLLVVTAACSDDPENNNGDNGGGPITSSDLVEQNLLRAMQMVDSAVVNHFTGSGMAMARYYNPYTGTRSAEKGSVWMYTSSIEAVNAILHGLKANKEHGKSELYDKNFARYTQLLHDLYENAAFYQGTFTLTSYTQTKEWSVYGVDRGGDKGSASVDGIHNVYDDQQWLIRELIEAYKLTADQTYLTKAEYLSQYVLDGWDCTLDDNGKENGGITWGPGYTTKHSCSNGPMVSPLVWLSELYQGKNDEISYLYIDANQNRKTASMKKSEYYLKFARAIYDWQKNSLMRSDGVYDDMMGGCDPNCDVAYEIIDNVKYRKNTGLRDKVGPAISYNSGTMLSGAADLYRVTKEQVYLDDAKQLSDNSFKYFAKLGATVAEHYTYDISGFNNWFNGVLMRGYVDLYPSHPDVAKNIESFQKNLDYAYENFFYKGFLPPNLLVGWNREKGKNNMEGMFTFAFAAEYAVLAKYELEKKN</sequence>
<dbReference type="AlphaFoldDB" id="A0A4Y8L1Q5"/>
<proteinExistence type="predicted"/>
<dbReference type="EMBL" id="SOML01000005">
    <property type="protein sequence ID" value="TFD96493.1"/>
    <property type="molecule type" value="Genomic_DNA"/>
</dbReference>
<protein>
    <submittedName>
        <fullName evidence="2">Hydrolase</fullName>
    </submittedName>
</protein>
<gene>
    <name evidence="2" type="ORF">E2605_10040</name>
</gene>
<evidence type="ECO:0000313" key="2">
    <source>
        <dbReference type="EMBL" id="TFD96493.1"/>
    </source>
</evidence>
<dbReference type="PANTHER" id="PTHR47791">
    <property type="entry name" value="MEIOTICALLY UP-REGULATED GENE 191 PROTEIN"/>
    <property type="match status" value="1"/>
</dbReference>
<dbReference type="OrthoDB" id="2505409at2"/>
<comment type="caution">
    <text evidence="2">The sequence shown here is derived from an EMBL/GenBank/DDBJ whole genome shotgun (WGS) entry which is preliminary data.</text>
</comment>
<dbReference type="GO" id="GO:0005975">
    <property type="term" value="P:carbohydrate metabolic process"/>
    <property type="evidence" value="ECO:0007669"/>
    <property type="project" value="InterPro"/>
</dbReference>
<keyword evidence="2" id="KW-0378">Hydrolase</keyword>
<dbReference type="InterPro" id="IPR005198">
    <property type="entry name" value="Glyco_hydro_76"/>
</dbReference>
<reference evidence="2 3" key="1">
    <citation type="submission" date="2019-03" db="EMBL/GenBank/DDBJ databases">
        <title>San Antonio Military Medical Center submission to MRSN (WRAIR), pending publication.</title>
        <authorList>
            <person name="Blyth D.M."/>
            <person name="Mccarthy S.L."/>
            <person name="Schall S.E."/>
            <person name="Stam J.A."/>
            <person name="Ong A.C."/>
            <person name="Mcgann P.T."/>
        </authorList>
    </citation>
    <scope>NUCLEOTIDE SEQUENCE [LARGE SCALE GENOMIC DNA]</scope>
    <source>
        <strain evidence="2 3">MRSN571793</strain>
    </source>
</reference>
<accession>A0A4Y8L1Q5</accession>
<dbReference type="Pfam" id="PF03663">
    <property type="entry name" value="Glyco_hydro_76"/>
    <property type="match status" value="2"/>
</dbReference>
<dbReference type="SUPFAM" id="SSF48208">
    <property type="entry name" value="Six-hairpin glycosidases"/>
    <property type="match status" value="1"/>
</dbReference>
<dbReference type="PANTHER" id="PTHR47791:SF3">
    <property type="entry name" value="MEIOTICALLY UP-REGULATED GENE 191 PROTEIN"/>
    <property type="match status" value="1"/>
</dbReference>
<dbReference type="Gene3D" id="1.50.10.20">
    <property type="match status" value="1"/>
</dbReference>
<keyword evidence="3" id="KW-1185">Reference proteome</keyword>
<dbReference type="STRING" id="1121485.GCA_000426485_01886"/>
<dbReference type="InterPro" id="IPR053169">
    <property type="entry name" value="MUG_Protein"/>
</dbReference>
<organism evidence="2 3">
    <name type="scientific">Dysgonomonas capnocytophagoides</name>
    <dbReference type="NCBI Taxonomy" id="45254"/>
    <lineage>
        <taxon>Bacteria</taxon>
        <taxon>Pseudomonadati</taxon>
        <taxon>Bacteroidota</taxon>
        <taxon>Bacteroidia</taxon>
        <taxon>Bacteroidales</taxon>
        <taxon>Dysgonomonadaceae</taxon>
        <taxon>Dysgonomonas</taxon>
    </lineage>
</organism>
<dbReference type="PROSITE" id="PS51257">
    <property type="entry name" value="PROKAR_LIPOPROTEIN"/>
    <property type="match status" value="1"/>
</dbReference>
<feature type="chain" id="PRO_5021307337" evidence="1">
    <location>
        <begin position="24"/>
        <end position="486"/>
    </location>
</feature>
<dbReference type="GO" id="GO:0016787">
    <property type="term" value="F:hydrolase activity"/>
    <property type="evidence" value="ECO:0007669"/>
    <property type="project" value="UniProtKB-KW"/>
</dbReference>
<evidence type="ECO:0000313" key="3">
    <source>
        <dbReference type="Proteomes" id="UP000297861"/>
    </source>
</evidence>
<dbReference type="Proteomes" id="UP000297861">
    <property type="component" value="Unassembled WGS sequence"/>
</dbReference>
<evidence type="ECO:0000256" key="1">
    <source>
        <dbReference type="SAM" id="SignalP"/>
    </source>
</evidence>
<keyword evidence="1" id="KW-0732">Signal</keyword>